<keyword evidence="6" id="KW-0418">Kinase</keyword>
<dbReference type="InterPro" id="IPR035965">
    <property type="entry name" value="PAS-like_dom_sf"/>
</dbReference>
<dbReference type="InterPro" id="IPR005467">
    <property type="entry name" value="His_kinase_dom"/>
</dbReference>
<feature type="transmembrane region" description="Helical" evidence="9">
    <location>
        <begin position="75"/>
        <end position="93"/>
    </location>
</feature>
<feature type="domain" description="PAC" evidence="12">
    <location>
        <begin position="265"/>
        <end position="317"/>
    </location>
</feature>
<dbReference type="Gene3D" id="1.10.287.130">
    <property type="match status" value="1"/>
</dbReference>
<dbReference type="PROSITE" id="PS50113">
    <property type="entry name" value="PAC"/>
    <property type="match status" value="1"/>
</dbReference>
<evidence type="ECO:0000256" key="3">
    <source>
        <dbReference type="ARBA" id="ARBA00022553"/>
    </source>
</evidence>
<gene>
    <name evidence="13" type="ORF">ACFSY7_09710</name>
</gene>
<keyword evidence="14" id="KW-1185">Reference proteome</keyword>
<dbReference type="SMART" id="SM00091">
    <property type="entry name" value="PAS"/>
    <property type="match status" value="1"/>
</dbReference>
<dbReference type="InterPro" id="IPR003661">
    <property type="entry name" value="HisK_dim/P_dom"/>
</dbReference>
<dbReference type="InterPro" id="IPR000700">
    <property type="entry name" value="PAS-assoc_C"/>
</dbReference>
<protein>
    <recommendedName>
        <fullName evidence="2">histidine kinase</fullName>
        <ecNumber evidence="2">2.7.13.3</ecNumber>
    </recommendedName>
</protein>
<name>A0ABW5Y0B1_9BACL</name>
<dbReference type="Pfam" id="PF00512">
    <property type="entry name" value="HisKA"/>
    <property type="match status" value="1"/>
</dbReference>
<reference evidence="14" key="1">
    <citation type="journal article" date="2019" name="Int. J. Syst. Evol. Microbiol.">
        <title>The Global Catalogue of Microorganisms (GCM) 10K type strain sequencing project: providing services to taxonomists for standard genome sequencing and annotation.</title>
        <authorList>
            <consortium name="The Broad Institute Genomics Platform"/>
            <consortium name="The Broad Institute Genome Sequencing Center for Infectious Disease"/>
            <person name="Wu L."/>
            <person name="Ma J."/>
        </authorList>
    </citation>
    <scope>NUCLEOTIDE SEQUENCE [LARGE SCALE GENOMIC DNA]</scope>
    <source>
        <strain evidence="14">KCTC 33522</strain>
    </source>
</reference>
<evidence type="ECO:0000259" key="10">
    <source>
        <dbReference type="PROSITE" id="PS50109"/>
    </source>
</evidence>
<comment type="catalytic activity">
    <reaction evidence="1">
        <text>ATP + protein L-histidine = ADP + protein N-phospho-L-histidine.</text>
        <dbReference type="EC" id="2.7.13.3"/>
    </reaction>
</comment>
<keyword evidence="3" id="KW-0597">Phosphoprotein</keyword>
<organism evidence="13 14">
    <name type="scientific">Kurthia populi</name>
    <dbReference type="NCBI Taxonomy" id="1562132"/>
    <lineage>
        <taxon>Bacteria</taxon>
        <taxon>Bacillati</taxon>
        <taxon>Bacillota</taxon>
        <taxon>Bacilli</taxon>
        <taxon>Bacillales</taxon>
        <taxon>Caryophanaceae</taxon>
        <taxon>Kurthia</taxon>
    </lineage>
</organism>
<evidence type="ECO:0000256" key="6">
    <source>
        <dbReference type="ARBA" id="ARBA00022777"/>
    </source>
</evidence>
<sequence>MIVSSSIRGVFMKNSTSLRRRNQFLLFLYTLGMFLFTFLCMIRGLDYPLAAPIIFVIIGGIFSIIFATKKLSEPLNAALIILLLNITGVVTLINTDNPFYVLFLIFDLLLISLYFSFILNVVMLIVTFLETGLLTYWLFPELWRALSSEQLFWLLISILFLITFSLVQALYLHASNRSIERKNDSMEKEFESKEGYLKLFFENAKDSIAVFDLDNKVIAANPAFVKLYGWSLEESIGQQIPMVPPDYYEASKKRITNMVAGESFDLLQTKDMKKDGTIFDAEVTLSPIFDANGQVIATSVITRDVSYRKEAEELRVQSEKLKVAGEIAAGVAHEVKNPLSVISGFVQMMNEDVNSPYTYYTKLIKSEIDRINLIISEFLVLSKPHAQDAKDFNIEHILQDMLALFKLEMDVKNITIHEVWDAPNAIIKGDANQIKQVFINIFKNAIEAIEAEGHIDFAMTTTTTHVVVKISDNGIGMKKDVVDNIFQPFYTTKEKGTGLGMMITEKIIHEHKGDIKIKSTYGVGTEFTILLPLSTIFYNN</sequence>
<keyword evidence="5" id="KW-0547">Nucleotide-binding</keyword>
<dbReference type="SMART" id="SM00388">
    <property type="entry name" value="HisKA"/>
    <property type="match status" value="1"/>
</dbReference>
<accession>A0ABW5Y0B1</accession>
<feature type="transmembrane region" description="Helical" evidence="9">
    <location>
        <begin position="50"/>
        <end position="68"/>
    </location>
</feature>
<dbReference type="CDD" id="cd00130">
    <property type="entry name" value="PAS"/>
    <property type="match status" value="1"/>
</dbReference>
<dbReference type="Gene3D" id="3.30.565.10">
    <property type="entry name" value="Histidine kinase-like ATPase, C-terminal domain"/>
    <property type="match status" value="1"/>
</dbReference>
<comment type="caution">
    <text evidence="13">The sequence shown here is derived from an EMBL/GenBank/DDBJ whole genome shotgun (WGS) entry which is preliminary data.</text>
</comment>
<evidence type="ECO:0000256" key="1">
    <source>
        <dbReference type="ARBA" id="ARBA00000085"/>
    </source>
</evidence>
<keyword evidence="7" id="KW-0067">ATP-binding</keyword>
<dbReference type="SUPFAM" id="SSF55785">
    <property type="entry name" value="PYP-like sensor domain (PAS domain)"/>
    <property type="match status" value="1"/>
</dbReference>
<dbReference type="Gene3D" id="3.30.450.20">
    <property type="entry name" value="PAS domain"/>
    <property type="match status" value="1"/>
</dbReference>
<keyword evidence="9" id="KW-0472">Membrane</keyword>
<keyword evidence="4" id="KW-0808">Transferase</keyword>
<dbReference type="InterPro" id="IPR000014">
    <property type="entry name" value="PAS"/>
</dbReference>
<evidence type="ECO:0000259" key="11">
    <source>
        <dbReference type="PROSITE" id="PS50112"/>
    </source>
</evidence>
<feature type="transmembrane region" description="Helical" evidence="9">
    <location>
        <begin position="24"/>
        <end position="44"/>
    </location>
</feature>
<evidence type="ECO:0000313" key="14">
    <source>
        <dbReference type="Proteomes" id="UP001597568"/>
    </source>
</evidence>
<dbReference type="PROSITE" id="PS50112">
    <property type="entry name" value="PAS"/>
    <property type="match status" value="1"/>
</dbReference>
<dbReference type="InterPro" id="IPR004358">
    <property type="entry name" value="Sig_transdc_His_kin-like_C"/>
</dbReference>
<keyword evidence="8" id="KW-0902">Two-component regulatory system</keyword>
<keyword evidence="9" id="KW-1133">Transmembrane helix</keyword>
<dbReference type="PANTHER" id="PTHR43065">
    <property type="entry name" value="SENSOR HISTIDINE KINASE"/>
    <property type="match status" value="1"/>
</dbReference>
<dbReference type="PRINTS" id="PR00344">
    <property type="entry name" value="BCTRLSENSOR"/>
</dbReference>
<dbReference type="SUPFAM" id="SSF55874">
    <property type="entry name" value="ATPase domain of HSP90 chaperone/DNA topoisomerase II/histidine kinase"/>
    <property type="match status" value="1"/>
</dbReference>
<dbReference type="InterPro" id="IPR003594">
    <property type="entry name" value="HATPase_dom"/>
</dbReference>
<evidence type="ECO:0000256" key="7">
    <source>
        <dbReference type="ARBA" id="ARBA00022840"/>
    </source>
</evidence>
<feature type="domain" description="PAS" evidence="11">
    <location>
        <begin position="193"/>
        <end position="262"/>
    </location>
</feature>
<dbReference type="InterPro" id="IPR013656">
    <property type="entry name" value="PAS_4"/>
</dbReference>
<dbReference type="EMBL" id="JBHUOR010000044">
    <property type="protein sequence ID" value="MFD2868779.1"/>
    <property type="molecule type" value="Genomic_DNA"/>
</dbReference>
<dbReference type="Pfam" id="PF08448">
    <property type="entry name" value="PAS_4"/>
    <property type="match status" value="1"/>
</dbReference>
<feature type="domain" description="Histidine kinase" evidence="10">
    <location>
        <begin position="330"/>
        <end position="535"/>
    </location>
</feature>
<dbReference type="Pfam" id="PF02518">
    <property type="entry name" value="HATPase_c"/>
    <property type="match status" value="1"/>
</dbReference>
<dbReference type="InterPro" id="IPR036890">
    <property type="entry name" value="HATPase_C_sf"/>
</dbReference>
<evidence type="ECO:0000256" key="4">
    <source>
        <dbReference type="ARBA" id="ARBA00022679"/>
    </source>
</evidence>
<dbReference type="NCBIfam" id="TIGR00229">
    <property type="entry name" value="sensory_box"/>
    <property type="match status" value="1"/>
</dbReference>
<dbReference type="PROSITE" id="PS50109">
    <property type="entry name" value="HIS_KIN"/>
    <property type="match status" value="1"/>
</dbReference>
<dbReference type="PANTHER" id="PTHR43065:SF10">
    <property type="entry name" value="PEROXIDE STRESS-ACTIVATED HISTIDINE KINASE MAK3"/>
    <property type="match status" value="1"/>
</dbReference>
<dbReference type="EC" id="2.7.13.3" evidence="2"/>
<evidence type="ECO:0000256" key="5">
    <source>
        <dbReference type="ARBA" id="ARBA00022741"/>
    </source>
</evidence>
<proteinExistence type="predicted"/>
<evidence type="ECO:0000256" key="9">
    <source>
        <dbReference type="SAM" id="Phobius"/>
    </source>
</evidence>
<keyword evidence="9" id="KW-0812">Transmembrane</keyword>
<dbReference type="SMART" id="SM00387">
    <property type="entry name" value="HATPase_c"/>
    <property type="match status" value="1"/>
</dbReference>
<evidence type="ECO:0000259" key="12">
    <source>
        <dbReference type="PROSITE" id="PS50113"/>
    </source>
</evidence>
<evidence type="ECO:0000256" key="2">
    <source>
        <dbReference type="ARBA" id="ARBA00012438"/>
    </source>
</evidence>
<dbReference type="SUPFAM" id="SSF47384">
    <property type="entry name" value="Homodimeric domain of signal transducing histidine kinase"/>
    <property type="match status" value="1"/>
</dbReference>
<evidence type="ECO:0000256" key="8">
    <source>
        <dbReference type="ARBA" id="ARBA00023012"/>
    </source>
</evidence>
<dbReference type="InterPro" id="IPR036097">
    <property type="entry name" value="HisK_dim/P_sf"/>
</dbReference>
<feature type="transmembrane region" description="Helical" evidence="9">
    <location>
        <begin position="151"/>
        <end position="172"/>
    </location>
</feature>
<evidence type="ECO:0000313" key="13">
    <source>
        <dbReference type="EMBL" id="MFD2868779.1"/>
    </source>
</evidence>
<dbReference type="CDD" id="cd00082">
    <property type="entry name" value="HisKA"/>
    <property type="match status" value="1"/>
</dbReference>
<dbReference type="Proteomes" id="UP001597568">
    <property type="component" value="Unassembled WGS sequence"/>
</dbReference>